<dbReference type="InterPro" id="IPR014562">
    <property type="entry name" value="UCP030959_TPR_rpt-cont"/>
</dbReference>
<organism evidence="2 3">
    <name type="scientific">Aureibaculum algae</name>
    <dbReference type="NCBI Taxonomy" id="2584122"/>
    <lineage>
        <taxon>Bacteria</taxon>
        <taxon>Pseudomonadati</taxon>
        <taxon>Bacteroidota</taxon>
        <taxon>Flavobacteriia</taxon>
        <taxon>Flavobacteriales</taxon>
        <taxon>Flavobacteriaceae</taxon>
        <taxon>Aureibaculum</taxon>
    </lineage>
</organism>
<dbReference type="Proteomes" id="UP000306229">
    <property type="component" value="Chromosome"/>
</dbReference>
<reference evidence="2 3" key="1">
    <citation type="submission" date="2019-05" db="EMBL/GenBank/DDBJ databases">
        <title>Algicella ahnfeltiae gen. nov., sp. nov., a novel marine bacterium of the family Flavobacteriaceae isolated from a red alga.</title>
        <authorList>
            <person name="Nedashkovskaya O.I."/>
            <person name="Kukhlevskiy A.D."/>
            <person name="Kim S.-G."/>
            <person name="Zhukova N.V."/>
            <person name="Mikhailov V.V."/>
        </authorList>
    </citation>
    <scope>NUCLEOTIDE SEQUENCE [LARGE SCALE GENOMIC DNA]</scope>
    <source>
        <strain evidence="2 3">10Alg115</strain>
    </source>
</reference>
<dbReference type="PIRSF" id="PIRSF030959">
    <property type="entry name" value="UCP030959"/>
    <property type="match status" value="1"/>
</dbReference>
<sequence>MFYYIIVALQIFCIYHLLKNKNQYYWIFIILFVPVLGSIVYLITQVYNKRDAELITEGITAIINPTKKVKDLLAKLEFSDTFQNKIDLADAYFEINDFENAIKQYDSALEGRFQNDFYTQQQLVRAYDKVNNYKKVIMYAENIESHGEFKKSHTQFLYGKALVKVGRFNEAESQLEQINSSFTNYEERLAYAKLLLDNGKQAKGMDILNELSSESKHIVKQNLRKYRATFSEVEKLRN</sequence>
<keyword evidence="1" id="KW-0812">Transmembrane</keyword>
<dbReference type="KEGG" id="fbe:FF125_12710"/>
<evidence type="ECO:0000256" key="1">
    <source>
        <dbReference type="SAM" id="Phobius"/>
    </source>
</evidence>
<keyword evidence="1" id="KW-1133">Transmembrane helix</keyword>
<dbReference type="Gene3D" id="1.25.40.10">
    <property type="entry name" value="Tetratricopeptide repeat domain"/>
    <property type="match status" value="1"/>
</dbReference>
<feature type="transmembrane region" description="Helical" evidence="1">
    <location>
        <begin position="24"/>
        <end position="43"/>
    </location>
</feature>
<dbReference type="SUPFAM" id="SSF48452">
    <property type="entry name" value="TPR-like"/>
    <property type="match status" value="1"/>
</dbReference>
<name>A0A5B7TRA9_9FLAO</name>
<keyword evidence="3" id="KW-1185">Reference proteome</keyword>
<evidence type="ECO:0000313" key="3">
    <source>
        <dbReference type="Proteomes" id="UP000306229"/>
    </source>
</evidence>
<accession>A0A5B7TRA9</accession>
<dbReference type="OrthoDB" id="794036at2"/>
<protein>
    <recommendedName>
        <fullName evidence="4">Cardiolipin synthase N-terminal domain-containing protein</fullName>
    </recommendedName>
</protein>
<dbReference type="AlphaFoldDB" id="A0A5B7TRA9"/>
<keyword evidence="1" id="KW-0472">Membrane</keyword>
<dbReference type="RefSeq" id="WP_138950117.1">
    <property type="nucleotide sequence ID" value="NZ_CP040749.1"/>
</dbReference>
<dbReference type="InterPro" id="IPR011990">
    <property type="entry name" value="TPR-like_helical_dom_sf"/>
</dbReference>
<proteinExistence type="predicted"/>
<dbReference type="EMBL" id="CP040749">
    <property type="protein sequence ID" value="QCX39255.1"/>
    <property type="molecule type" value="Genomic_DNA"/>
</dbReference>
<evidence type="ECO:0008006" key="4">
    <source>
        <dbReference type="Google" id="ProtNLM"/>
    </source>
</evidence>
<evidence type="ECO:0000313" key="2">
    <source>
        <dbReference type="EMBL" id="QCX39255.1"/>
    </source>
</evidence>
<gene>
    <name evidence="2" type="ORF">FF125_12710</name>
</gene>